<dbReference type="Pfam" id="PF00067">
    <property type="entry name" value="p450"/>
    <property type="match status" value="1"/>
</dbReference>
<keyword evidence="4 8" id="KW-0560">Oxidoreductase</keyword>
<dbReference type="GO" id="GO:0005506">
    <property type="term" value="F:iron ion binding"/>
    <property type="evidence" value="ECO:0007669"/>
    <property type="project" value="InterPro"/>
</dbReference>
<dbReference type="PRINTS" id="PR00385">
    <property type="entry name" value="P450"/>
</dbReference>
<dbReference type="RefSeq" id="WP_220196127.1">
    <property type="nucleotide sequence ID" value="NZ_BNJF01000002.1"/>
</dbReference>
<dbReference type="PRINTS" id="PR00463">
    <property type="entry name" value="EP450I"/>
</dbReference>
<dbReference type="InterPro" id="IPR036396">
    <property type="entry name" value="Cyt_P450_sf"/>
</dbReference>
<dbReference type="GO" id="GO:0016705">
    <property type="term" value="F:oxidoreductase activity, acting on paired donors, with incorporation or reduction of molecular oxygen"/>
    <property type="evidence" value="ECO:0007669"/>
    <property type="project" value="InterPro"/>
</dbReference>
<gene>
    <name evidence="9" type="ORF">KSX_49350</name>
</gene>
<evidence type="ECO:0000256" key="2">
    <source>
        <dbReference type="ARBA" id="ARBA00022617"/>
    </source>
</evidence>
<comment type="similarity">
    <text evidence="1 8">Belongs to the cytochrome P450 family.</text>
</comment>
<dbReference type="Proteomes" id="UP000612362">
    <property type="component" value="Unassembled WGS sequence"/>
</dbReference>
<comment type="caution">
    <text evidence="9">The sequence shown here is derived from an EMBL/GenBank/DDBJ whole genome shotgun (WGS) entry which is preliminary data.</text>
</comment>
<feature type="binding site" description="axial binding residue" evidence="7">
    <location>
        <position position="397"/>
    </location>
    <ligand>
        <name>heme</name>
        <dbReference type="ChEBI" id="CHEBI:30413"/>
    </ligand>
    <ligandPart>
        <name>Fe</name>
        <dbReference type="ChEBI" id="CHEBI:18248"/>
    </ligandPart>
</feature>
<dbReference type="AlphaFoldDB" id="A0A8J3HYX0"/>
<reference evidence="9" key="1">
    <citation type="submission" date="2020-10" db="EMBL/GenBank/DDBJ databases">
        <title>Taxonomic study of unclassified bacteria belonging to the class Ktedonobacteria.</title>
        <authorList>
            <person name="Yabe S."/>
            <person name="Wang C.M."/>
            <person name="Zheng Y."/>
            <person name="Sakai Y."/>
            <person name="Cavaletti L."/>
            <person name="Monciardini P."/>
            <person name="Donadio S."/>
        </authorList>
    </citation>
    <scope>NUCLEOTIDE SEQUENCE</scope>
    <source>
        <strain evidence="9">SOSP1-1</strain>
    </source>
</reference>
<evidence type="ECO:0000256" key="4">
    <source>
        <dbReference type="ARBA" id="ARBA00023002"/>
    </source>
</evidence>
<dbReference type="InterPro" id="IPR001128">
    <property type="entry name" value="Cyt_P450"/>
</dbReference>
<sequence>MATTMHTSKTIPGPRTLPLLGWRASIFKLYSDPFRYLSHLYATYGPVVTLSKGDASYICAFGPELNFALLSNPTLFEVSAGPMEKLAQDTALVRVGGHSLQMMRREKHKQQRRLMQPAFHKQQVAHLLTDMVTLTSLMLDSWQERTEIQLYREMELLTRDIVVKTLFGLDDKAEIEHLGSLLERMVSSLMLALIAPVNLPGTPYARMQHMAEELETALQAMIARKRSQGETTDLLSVLIHAHDEDGATLSDLELVSHAFTLFTAGHATTTDALTWALFLLSQHPQVTADLLDEVDGVLHGEAPTIEQLQQLPLLDYVIKESLRLLPPGGIGQRKAMAPCELEGYELAEGTTIIYSEFLTHRLSELYEQPDRFLPQRWATLKRTAYEYLPFSAGQHRCIGSEFALLEEKITLAMLIQRYRLEGISNARIDLGLEMRPKHGMTMRIFPQDRQFKRVPVRGNIRDLVVLAE</sequence>
<dbReference type="InterPro" id="IPR017972">
    <property type="entry name" value="Cyt_P450_CS"/>
</dbReference>
<dbReference type="SUPFAM" id="SSF48264">
    <property type="entry name" value="Cytochrome P450"/>
    <property type="match status" value="1"/>
</dbReference>
<dbReference type="InterPro" id="IPR002401">
    <property type="entry name" value="Cyt_P450_E_grp-I"/>
</dbReference>
<organism evidence="9 10">
    <name type="scientific">Ktedonospora formicarum</name>
    <dbReference type="NCBI Taxonomy" id="2778364"/>
    <lineage>
        <taxon>Bacteria</taxon>
        <taxon>Bacillati</taxon>
        <taxon>Chloroflexota</taxon>
        <taxon>Ktedonobacteria</taxon>
        <taxon>Ktedonobacterales</taxon>
        <taxon>Ktedonobacteraceae</taxon>
        <taxon>Ktedonospora</taxon>
    </lineage>
</organism>
<keyword evidence="3 7" id="KW-0479">Metal-binding</keyword>
<keyword evidence="5 7" id="KW-0408">Iron</keyword>
<evidence type="ECO:0000256" key="6">
    <source>
        <dbReference type="ARBA" id="ARBA00023033"/>
    </source>
</evidence>
<dbReference type="InterPro" id="IPR050196">
    <property type="entry name" value="Cytochrome_P450_Monoox"/>
</dbReference>
<keyword evidence="2 7" id="KW-0349">Heme</keyword>
<protein>
    <submittedName>
        <fullName evidence="9">Cytochrome P450</fullName>
    </submittedName>
</protein>
<keyword evidence="6 8" id="KW-0503">Monooxygenase</keyword>
<evidence type="ECO:0000256" key="1">
    <source>
        <dbReference type="ARBA" id="ARBA00010617"/>
    </source>
</evidence>
<dbReference type="GO" id="GO:0020037">
    <property type="term" value="F:heme binding"/>
    <property type="evidence" value="ECO:0007669"/>
    <property type="project" value="InterPro"/>
</dbReference>
<evidence type="ECO:0000256" key="3">
    <source>
        <dbReference type="ARBA" id="ARBA00022723"/>
    </source>
</evidence>
<dbReference type="PANTHER" id="PTHR24291:SF50">
    <property type="entry name" value="BIFUNCTIONAL ALBAFLAVENONE MONOOXYGENASE_TERPENE SYNTHASE"/>
    <property type="match status" value="1"/>
</dbReference>
<evidence type="ECO:0000256" key="7">
    <source>
        <dbReference type="PIRSR" id="PIRSR602401-1"/>
    </source>
</evidence>
<evidence type="ECO:0000313" key="9">
    <source>
        <dbReference type="EMBL" id="GHO46772.1"/>
    </source>
</evidence>
<proteinExistence type="inferred from homology"/>
<accession>A0A8J3HYX0</accession>
<keyword evidence="10" id="KW-1185">Reference proteome</keyword>
<dbReference type="GO" id="GO:0004497">
    <property type="term" value="F:monooxygenase activity"/>
    <property type="evidence" value="ECO:0007669"/>
    <property type="project" value="UniProtKB-KW"/>
</dbReference>
<dbReference type="EMBL" id="BNJF01000002">
    <property type="protein sequence ID" value="GHO46772.1"/>
    <property type="molecule type" value="Genomic_DNA"/>
</dbReference>
<evidence type="ECO:0000256" key="8">
    <source>
        <dbReference type="RuleBase" id="RU000461"/>
    </source>
</evidence>
<dbReference type="Gene3D" id="1.10.630.10">
    <property type="entry name" value="Cytochrome P450"/>
    <property type="match status" value="1"/>
</dbReference>
<evidence type="ECO:0000313" key="10">
    <source>
        <dbReference type="Proteomes" id="UP000612362"/>
    </source>
</evidence>
<evidence type="ECO:0000256" key="5">
    <source>
        <dbReference type="ARBA" id="ARBA00023004"/>
    </source>
</evidence>
<dbReference type="PROSITE" id="PS00086">
    <property type="entry name" value="CYTOCHROME_P450"/>
    <property type="match status" value="1"/>
</dbReference>
<name>A0A8J3HYX0_9CHLR</name>
<dbReference type="PANTHER" id="PTHR24291">
    <property type="entry name" value="CYTOCHROME P450 FAMILY 4"/>
    <property type="match status" value="1"/>
</dbReference>
<comment type="cofactor">
    <cofactor evidence="7">
        <name>heme</name>
        <dbReference type="ChEBI" id="CHEBI:30413"/>
    </cofactor>
</comment>